<dbReference type="EMBL" id="UYYG01000015">
    <property type="protein sequence ID" value="VDN51230.1"/>
    <property type="molecule type" value="Genomic_DNA"/>
</dbReference>
<evidence type="ECO:0000259" key="2">
    <source>
        <dbReference type="PROSITE" id="PS50206"/>
    </source>
</evidence>
<dbReference type="Proteomes" id="UP000038040">
    <property type="component" value="Unplaced"/>
</dbReference>
<dbReference type="SUPFAM" id="SSF52821">
    <property type="entry name" value="Rhodanese/Cell cycle control phosphatase"/>
    <property type="match status" value="1"/>
</dbReference>
<dbReference type="PROSITE" id="PS50206">
    <property type="entry name" value="RHODANESE_3"/>
    <property type="match status" value="1"/>
</dbReference>
<dbReference type="InterPro" id="IPR036873">
    <property type="entry name" value="Rhodanese-like_dom_sf"/>
</dbReference>
<dbReference type="STRING" id="318479.A0A0N4UFS7"/>
<organism evidence="4 6">
    <name type="scientific">Dracunculus medinensis</name>
    <name type="common">Guinea worm</name>
    <dbReference type="NCBI Taxonomy" id="318479"/>
    <lineage>
        <taxon>Eukaryota</taxon>
        <taxon>Metazoa</taxon>
        <taxon>Ecdysozoa</taxon>
        <taxon>Nematoda</taxon>
        <taxon>Chromadorea</taxon>
        <taxon>Rhabditida</taxon>
        <taxon>Spirurina</taxon>
        <taxon>Dracunculoidea</taxon>
        <taxon>Dracunculidae</taxon>
        <taxon>Dracunculus</taxon>
    </lineage>
</organism>
<evidence type="ECO:0000313" key="5">
    <source>
        <dbReference type="Proteomes" id="UP000274756"/>
    </source>
</evidence>
<name>A0A0N4UFS7_DRAME</name>
<evidence type="ECO:0000313" key="3">
    <source>
        <dbReference type="EMBL" id="VDN51230.1"/>
    </source>
</evidence>
<dbReference type="Gene3D" id="3.40.250.10">
    <property type="entry name" value="Rhodanese-like domain"/>
    <property type="match status" value="1"/>
</dbReference>
<accession>A0A0N4UFS7</accession>
<dbReference type="OrthoDB" id="426001at2759"/>
<evidence type="ECO:0000256" key="1">
    <source>
        <dbReference type="SAM" id="MobiDB-lite"/>
    </source>
</evidence>
<reference evidence="3 5" key="2">
    <citation type="submission" date="2018-11" db="EMBL/GenBank/DDBJ databases">
        <authorList>
            <consortium name="Pathogen Informatics"/>
        </authorList>
    </citation>
    <scope>NUCLEOTIDE SEQUENCE [LARGE SCALE GENOMIC DNA]</scope>
</reference>
<proteinExistence type="predicted"/>
<keyword evidence="5" id="KW-1185">Reference proteome</keyword>
<gene>
    <name evidence="3" type="ORF">DME_LOCUS1203</name>
</gene>
<feature type="domain" description="Rhodanese" evidence="2">
    <location>
        <begin position="19"/>
        <end position="66"/>
    </location>
</feature>
<sequence length="109" mass="12435">MALAIDSISLAELLSSNEPFKKVLVVDCRSFFNYNKSHIRRAINAFYSKMMRRRLFDSKVSRFFGESYSSNFLVIDLLAPRVQVESLPLNGDLDHDPLVSYDPKTVGQS</sequence>
<protein>
    <submittedName>
        <fullName evidence="6">Rhodanese domain-containing protein</fullName>
    </submittedName>
</protein>
<reference evidence="6" key="1">
    <citation type="submission" date="2017-02" db="UniProtKB">
        <authorList>
            <consortium name="WormBaseParasite"/>
        </authorList>
    </citation>
    <scope>IDENTIFICATION</scope>
</reference>
<evidence type="ECO:0000313" key="6">
    <source>
        <dbReference type="WBParaSite" id="DME_0000630601-mRNA-1"/>
    </source>
</evidence>
<dbReference type="InterPro" id="IPR001763">
    <property type="entry name" value="Rhodanese-like_dom"/>
</dbReference>
<evidence type="ECO:0000313" key="4">
    <source>
        <dbReference type="Proteomes" id="UP000038040"/>
    </source>
</evidence>
<dbReference type="Pfam" id="PF00581">
    <property type="entry name" value="Rhodanese"/>
    <property type="match status" value="1"/>
</dbReference>
<dbReference type="AlphaFoldDB" id="A0A0N4UFS7"/>
<feature type="region of interest" description="Disordered" evidence="1">
    <location>
        <begin position="90"/>
        <end position="109"/>
    </location>
</feature>
<dbReference type="WBParaSite" id="DME_0000630601-mRNA-1">
    <property type="protein sequence ID" value="DME_0000630601-mRNA-1"/>
    <property type="gene ID" value="DME_0000630601"/>
</dbReference>
<dbReference type="Proteomes" id="UP000274756">
    <property type="component" value="Unassembled WGS sequence"/>
</dbReference>